<name>A0A4P8NWU2_9FUNG</name>
<dbReference type="Gene3D" id="1.20.120.220">
    <property type="entry name" value="ATP synthase, F0 complex, subunit A"/>
    <property type="match status" value="1"/>
</dbReference>
<feature type="transmembrane region" description="Helical" evidence="13">
    <location>
        <begin position="173"/>
        <end position="195"/>
    </location>
</feature>
<protein>
    <recommendedName>
        <fullName evidence="3 12">ATP synthase subunit a</fullName>
    </recommendedName>
</protein>
<keyword evidence="5" id="KW-0138">CF(0)</keyword>
<evidence type="ECO:0000256" key="10">
    <source>
        <dbReference type="ARBA" id="ARBA00023136"/>
    </source>
</evidence>
<sequence>MVFLASPLEQYDIYPVLSLNLVLNNVVLYFIIAASLSPVILYLGTFKGNLISNWWGILSESLYRTILLMVENYIGPKYSVYFPLLYTIFHLVLFSNLIGLVPYSTTPTVEIVMVLSLALTLLGGVFILGMVTHRKYIIAAFVPSGTPLALILPMFALEILAYFTRTLSLGLRLAINMITGHILVKVIIGFIYSALLSGTSIILLTLPLFLLTMFLCLEILIAYLQAFIFTFIFSITVKDMALPSFYPSEMRPQK</sequence>
<keyword evidence="8 13" id="KW-1133">Transmembrane helix</keyword>
<comment type="subcellular location">
    <subcellularLocation>
        <location evidence="1 12">Mitochondrion inner membrane</location>
        <topology evidence="1 12">Multi-pass membrane protein</topology>
    </subcellularLocation>
</comment>
<evidence type="ECO:0000256" key="11">
    <source>
        <dbReference type="ARBA" id="ARBA00023310"/>
    </source>
</evidence>
<evidence type="ECO:0000256" key="8">
    <source>
        <dbReference type="ARBA" id="ARBA00022989"/>
    </source>
</evidence>
<evidence type="ECO:0000256" key="6">
    <source>
        <dbReference type="ARBA" id="ARBA00022692"/>
    </source>
</evidence>
<comment type="similarity">
    <text evidence="2">Belongs to the ATPase A chain family.</text>
</comment>
<proteinExistence type="inferred from homology"/>
<evidence type="ECO:0000256" key="2">
    <source>
        <dbReference type="ARBA" id="ARBA00006810"/>
    </source>
</evidence>
<evidence type="ECO:0000256" key="9">
    <source>
        <dbReference type="ARBA" id="ARBA00023065"/>
    </source>
</evidence>
<accession>A0A4P8NWU2</accession>
<evidence type="ECO:0000256" key="3">
    <source>
        <dbReference type="ARBA" id="ARBA00021312"/>
    </source>
</evidence>
<keyword evidence="9" id="KW-0406">Ion transport</keyword>
<dbReference type="Pfam" id="PF00119">
    <property type="entry name" value="ATP-synt_A"/>
    <property type="match status" value="1"/>
</dbReference>
<dbReference type="SUPFAM" id="SSF81336">
    <property type="entry name" value="F1F0 ATP synthase subunit A"/>
    <property type="match status" value="1"/>
</dbReference>
<feature type="transmembrane region" description="Helical" evidence="13">
    <location>
        <begin position="80"/>
        <end position="99"/>
    </location>
</feature>
<keyword evidence="7" id="KW-0375">Hydrogen ion transport</keyword>
<dbReference type="PANTHER" id="PTHR11410">
    <property type="entry name" value="ATP SYNTHASE SUBUNIT A"/>
    <property type="match status" value="1"/>
</dbReference>
<dbReference type="CDD" id="cd00310">
    <property type="entry name" value="ATP-synt_Fo_a_6"/>
    <property type="match status" value="1"/>
</dbReference>
<keyword evidence="14" id="KW-0496">Mitochondrion</keyword>
<organism evidence="14">
    <name type="scientific">Synchytrium taraxaci</name>
    <dbReference type="NCBI Taxonomy" id="1383262"/>
    <lineage>
        <taxon>Eukaryota</taxon>
        <taxon>Fungi</taxon>
        <taxon>Fungi incertae sedis</taxon>
        <taxon>Chytridiomycota</taxon>
        <taxon>Chytridiomycota incertae sedis</taxon>
        <taxon>Chytridiomycetes</taxon>
        <taxon>Synchytriales</taxon>
        <taxon>Synchytriaceae</taxon>
        <taxon>Synchytrium</taxon>
    </lineage>
</organism>
<evidence type="ECO:0000256" key="12">
    <source>
        <dbReference type="RuleBase" id="RU004450"/>
    </source>
</evidence>
<keyword evidence="4" id="KW-0813">Transport</keyword>
<evidence type="ECO:0000256" key="1">
    <source>
        <dbReference type="ARBA" id="ARBA00004448"/>
    </source>
</evidence>
<dbReference type="PRINTS" id="PR00123">
    <property type="entry name" value="ATPASEA"/>
</dbReference>
<evidence type="ECO:0000256" key="13">
    <source>
        <dbReference type="SAM" id="Phobius"/>
    </source>
</evidence>
<geneLocation type="mitochondrion" evidence="14"/>
<feature type="transmembrane region" description="Helical" evidence="13">
    <location>
        <begin position="201"/>
        <end position="233"/>
    </location>
</feature>
<evidence type="ECO:0000256" key="5">
    <source>
        <dbReference type="ARBA" id="ARBA00022547"/>
    </source>
</evidence>
<keyword evidence="10 13" id="KW-0472">Membrane</keyword>
<evidence type="ECO:0000256" key="7">
    <source>
        <dbReference type="ARBA" id="ARBA00022781"/>
    </source>
</evidence>
<evidence type="ECO:0000313" key="14">
    <source>
        <dbReference type="EMBL" id="QCQ69075.1"/>
    </source>
</evidence>
<dbReference type="GO" id="GO:0045259">
    <property type="term" value="C:proton-transporting ATP synthase complex"/>
    <property type="evidence" value="ECO:0007669"/>
    <property type="project" value="UniProtKB-KW"/>
</dbReference>
<feature type="transmembrane region" description="Helical" evidence="13">
    <location>
        <begin position="137"/>
        <end position="161"/>
    </location>
</feature>
<dbReference type="AlphaFoldDB" id="A0A4P8NWU2"/>
<keyword evidence="11" id="KW-0066">ATP synthesis</keyword>
<dbReference type="InterPro" id="IPR035908">
    <property type="entry name" value="F0_ATP_A_sf"/>
</dbReference>
<feature type="transmembrane region" description="Helical" evidence="13">
    <location>
        <begin position="111"/>
        <end position="131"/>
    </location>
</feature>
<evidence type="ECO:0000256" key="4">
    <source>
        <dbReference type="ARBA" id="ARBA00022448"/>
    </source>
</evidence>
<keyword evidence="6 13" id="KW-0812">Transmembrane</keyword>
<dbReference type="InterPro" id="IPR000568">
    <property type="entry name" value="ATP_synth_F0_asu"/>
</dbReference>
<reference evidence="14" key="1">
    <citation type="journal article" date="2018" name="BMC Evol. Biol.">
        <title>The linear mitochondrial genome of the quarantine chytrid Synchytrium endobioticum; insights into the evolution and recent history of an obligate biotrophic plant pathogen.</title>
        <authorList>
            <person name="van de Vossenberg B.T.L.H."/>
            <person name="Brankovics B."/>
            <person name="Nguyen H.D.T."/>
            <person name="van Gent-Pelzer M.P.E."/>
            <person name="Smith D."/>
            <person name="Dadej K."/>
            <person name="Przetakiewicz J."/>
            <person name="Kreuze J.F."/>
            <person name="Boerma M."/>
            <person name="van Leeuwen G.C.M."/>
            <person name="Andre Levesque C."/>
            <person name="van der Lee T.A.J."/>
        </authorList>
    </citation>
    <scope>NUCLEOTIDE SEQUENCE</scope>
    <source>
        <strain evidence="14">Stara13</strain>
    </source>
</reference>
<dbReference type="EMBL" id="MK292660">
    <property type="protein sequence ID" value="QCQ69075.1"/>
    <property type="molecule type" value="Genomic_DNA"/>
</dbReference>
<dbReference type="GO" id="GO:0046933">
    <property type="term" value="F:proton-transporting ATP synthase activity, rotational mechanism"/>
    <property type="evidence" value="ECO:0007669"/>
    <property type="project" value="TreeGrafter"/>
</dbReference>
<dbReference type="InterPro" id="IPR045083">
    <property type="entry name" value="ATP_synth_F0_asu_bact/mt"/>
</dbReference>
<dbReference type="PANTHER" id="PTHR11410:SF0">
    <property type="entry name" value="ATP SYNTHASE SUBUNIT A"/>
    <property type="match status" value="1"/>
</dbReference>
<dbReference type="GO" id="GO:0005743">
    <property type="term" value="C:mitochondrial inner membrane"/>
    <property type="evidence" value="ECO:0007669"/>
    <property type="project" value="UniProtKB-SubCell"/>
</dbReference>
<feature type="transmembrane region" description="Helical" evidence="13">
    <location>
        <begin position="26"/>
        <end position="43"/>
    </location>
</feature>
<gene>
    <name evidence="14" type="primary">atp6</name>
</gene>
<dbReference type="NCBIfam" id="TIGR01131">
    <property type="entry name" value="ATP_synt_6_or_A"/>
    <property type="match status" value="1"/>
</dbReference>